<evidence type="ECO:0000256" key="4">
    <source>
        <dbReference type="ARBA" id="ARBA00023242"/>
    </source>
</evidence>
<evidence type="ECO:0000256" key="1">
    <source>
        <dbReference type="ARBA" id="ARBA00023015"/>
    </source>
</evidence>
<dbReference type="GO" id="GO:0003677">
    <property type="term" value="F:DNA binding"/>
    <property type="evidence" value="ECO:0007669"/>
    <property type="project" value="UniProtKB-KW"/>
</dbReference>
<evidence type="ECO:0000313" key="7">
    <source>
        <dbReference type="Proteomes" id="UP000653305"/>
    </source>
</evidence>
<name>A0A830CKM7_9LAMI</name>
<keyword evidence="1" id="KW-0805">Transcription regulation</keyword>
<dbReference type="Gene3D" id="2.170.150.80">
    <property type="entry name" value="NAC domain"/>
    <property type="match status" value="1"/>
</dbReference>
<dbReference type="PANTHER" id="PTHR31719">
    <property type="entry name" value="NAC TRANSCRIPTION FACTOR 56"/>
    <property type="match status" value="1"/>
</dbReference>
<evidence type="ECO:0000259" key="5">
    <source>
        <dbReference type="PROSITE" id="PS51005"/>
    </source>
</evidence>
<dbReference type="PROSITE" id="PS51005">
    <property type="entry name" value="NAC"/>
    <property type="match status" value="1"/>
</dbReference>
<dbReference type="InterPro" id="IPR003441">
    <property type="entry name" value="NAC-dom"/>
</dbReference>
<keyword evidence="4" id="KW-0539">Nucleus</keyword>
<reference evidence="6" key="1">
    <citation type="submission" date="2020-07" db="EMBL/GenBank/DDBJ databases">
        <title>Ethylene signaling mediates host invasion by parasitic plants.</title>
        <authorList>
            <person name="Yoshida S."/>
        </authorList>
    </citation>
    <scope>NUCLEOTIDE SEQUENCE</scope>
    <source>
        <strain evidence="6">Okayama</strain>
    </source>
</reference>
<dbReference type="OrthoDB" id="1727057at2759"/>
<dbReference type="PANTHER" id="PTHR31719:SF94">
    <property type="entry name" value="PROTEIN ATAF2"/>
    <property type="match status" value="1"/>
</dbReference>
<dbReference type="Proteomes" id="UP000653305">
    <property type="component" value="Unassembled WGS sequence"/>
</dbReference>
<comment type="caution">
    <text evidence="6">The sequence shown here is derived from an EMBL/GenBank/DDBJ whole genome shotgun (WGS) entry which is preliminary data.</text>
</comment>
<evidence type="ECO:0000313" key="6">
    <source>
        <dbReference type="EMBL" id="GFP98792.1"/>
    </source>
</evidence>
<sequence length="173" mass="20139">MYANYLMPSTSAGVAYPVAVGPAFLPPPPGYHFKPTDVELVKYYLAKKVNNEPIPVSEISSVDIYKHSPQTLGETYPQLGEKVWYFFTPRSRKYQNGLRPNRTTEVAGKWKSTGKDKEVRFHDEVIGFKKVLVYYHQANKTDWIMHEYRLNQPPRTKIDPKDMRLDDWVLCRI</sequence>
<dbReference type="SUPFAM" id="SSF101941">
    <property type="entry name" value="NAC domain"/>
    <property type="match status" value="1"/>
</dbReference>
<dbReference type="Pfam" id="PF02365">
    <property type="entry name" value="NAM"/>
    <property type="match status" value="1"/>
</dbReference>
<keyword evidence="7" id="KW-1185">Reference proteome</keyword>
<keyword evidence="3" id="KW-0804">Transcription</keyword>
<organism evidence="6 7">
    <name type="scientific">Phtheirospermum japonicum</name>
    <dbReference type="NCBI Taxonomy" id="374723"/>
    <lineage>
        <taxon>Eukaryota</taxon>
        <taxon>Viridiplantae</taxon>
        <taxon>Streptophyta</taxon>
        <taxon>Embryophyta</taxon>
        <taxon>Tracheophyta</taxon>
        <taxon>Spermatophyta</taxon>
        <taxon>Magnoliopsida</taxon>
        <taxon>eudicotyledons</taxon>
        <taxon>Gunneridae</taxon>
        <taxon>Pentapetalae</taxon>
        <taxon>asterids</taxon>
        <taxon>lamiids</taxon>
        <taxon>Lamiales</taxon>
        <taxon>Orobanchaceae</taxon>
        <taxon>Orobanchaceae incertae sedis</taxon>
        <taxon>Phtheirospermum</taxon>
    </lineage>
</organism>
<keyword evidence="2" id="KW-0238">DNA-binding</keyword>
<gene>
    <name evidence="6" type="ORF">PHJA_002023100</name>
</gene>
<accession>A0A830CKM7</accession>
<protein>
    <submittedName>
        <fullName evidence="6">Nac transcription factor 29</fullName>
    </submittedName>
</protein>
<proteinExistence type="predicted"/>
<evidence type="ECO:0000256" key="3">
    <source>
        <dbReference type="ARBA" id="ARBA00023163"/>
    </source>
</evidence>
<feature type="domain" description="NAC" evidence="5">
    <location>
        <begin position="27"/>
        <end position="173"/>
    </location>
</feature>
<dbReference type="AlphaFoldDB" id="A0A830CKM7"/>
<dbReference type="EMBL" id="BMAC01000543">
    <property type="protein sequence ID" value="GFP98792.1"/>
    <property type="molecule type" value="Genomic_DNA"/>
</dbReference>
<dbReference type="GO" id="GO:0006355">
    <property type="term" value="P:regulation of DNA-templated transcription"/>
    <property type="evidence" value="ECO:0007669"/>
    <property type="project" value="InterPro"/>
</dbReference>
<dbReference type="InterPro" id="IPR036093">
    <property type="entry name" value="NAC_dom_sf"/>
</dbReference>
<evidence type="ECO:0000256" key="2">
    <source>
        <dbReference type="ARBA" id="ARBA00023125"/>
    </source>
</evidence>